<dbReference type="PANTHER" id="PTHR33416:SF37">
    <property type="entry name" value="OS04G0655600 PROTEIN"/>
    <property type="match status" value="1"/>
</dbReference>
<feature type="compositionally biased region" description="Basic residues" evidence="1">
    <location>
        <begin position="660"/>
        <end position="674"/>
    </location>
</feature>
<proteinExistence type="predicted"/>
<sequence length="674" mass="73463">MASQSRACLALDGGAGAPPPLRRQSGWLSDLISGAGRLISSVLDSPYSSSEEDDLLSEEGEDSEAFSKDLVDLNQSGKNLEQAMDNMDRSLAIVTKVHSKDAIAQLLVQETFSRDECDKLTKIIQSRVVDTVADGRYVAQKELLNRTISNIISSPDARWSMDLSRDLPEKIPYCSPSLSPLSPVKWLLHGPDLHNTAVMEAKKWLDEKSSSNSKCDLNCSPCNLNTDVPQYYVGGEVGTPVELAKSYMQSLQPWQSPFSSKSWKGEMYNAYQIYKDETSSPTTNHLFSSSKDLKRKFQASESRDTLDEIRRIRMKLMNNRSECSYFHQLNFSARLLEASSPIGRSDTDVPGAYQIPVPTTEAAAEHRDMSDKLSSKISDEDHCLDEAFMLNVEAAVDTNYPVFAASIDINLDGVETVNVVSPANGNLPVNLPVEPAEYYSGVGDEPVPCEPAVVLCEELGLKERLQIDGQDSVLAPCDSTCLALTSNKHDGETVKCSQPITVPTEETKSVPSDADQTSSAHISSGEGETVRVEKSSQLHLGSNCKDSDTVIDTGSHEGNYQIHKAANDFANENNVNCSSTGLVTVQVVGYAGHRHPTNPDNGELGSLGIPDGPFQATTGEVPLETNVGTGKSRNGMTMRSIKRMLTESKSTSRPKERKTTGRPRRSKAKAKGQK</sequence>
<accession>A0A9D5BX25</accession>
<feature type="region of interest" description="Disordered" evidence="1">
    <location>
        <begin position="44"/>
        <end position="66"/>
    </location>
</feature>
<evidence type="ECO:0000256" key="1">
    <source>
        <dbReference type="SAM" id="MobiDB-lite"/>
    </source>
</evidence>
<organism evidence="2 3">
    <name type="scientific">Dioscorea zingiberensis</name>
    <dbReference type="NCBI Taxonomy" id="325984"/>
    <lineage>
        <taxon>Eukaryota</taxon>
        <taxon>Viridiplantae</taxon>
        <taxon>Streptophyta</taxon>
        <taxon>Embryophyta</taxon>
        <taxon>Tracheophyta</taxon>
        <taxon>Spermatophyta</taxon>
        <taxon>Magnoliopsida</taxon>
        <taxon>Liliopsida</taxon>
        <taxon>Dioscoreales</taxon>
        <taxon>Dioscoreaceae</taxon>
        <taxon>Dioscorea</taxon>
    </lineage>
</organism>
<evidence type="ECO:0008006" key="4">
    <source>
        <dbReference type="Google" id="ProtNLM"/>
    </source>
</evidence>
<evidence type="ECO:0000313" key="3">
    <source>
        <dbReference type="Proteomes" id="UP001085076"/>
    </source>
</evidence>
<feature type="region of interest" description="Disordered" evidence="1">
    <location>
        <begin position="616"/>
        <end position="674"/>
    </location>
</feature>
<gene>
    <name evidence="2" type="ORF">J5N97_030090</name>
</gene>
<dbReference type="GO" id="GO:0071763">
    <property type="term" value="P:nuclear membrane organization"/>
    <property type="evidence" value="ECO:0007669"/>
    <property type="project" value="TreeGrafter"/>
</dbReference>
<dbReference type="GO" id="GO:0005635">
    <property type="term" value="C:nuclear envelope"/>
    <property type="evidence" value="ECO:0007669"/>
    <property type="project" value="TreeGrafter"/>
</dbReference>
<dbReference type="PANTHER" id="PTHR33416">
    <property type="entry name" value="NUCLEAR PORE COMPLEX PROTEIN NUP1"/>
    <property type="match status" value="1"/>
</dbReference>
<name>A0A9D5BX25_9LILI</name>
<reference evidence="2" key="1">
    <citation type="submission" date="2021-03" db="EMBL/GenBank/DDBJ databases">
        <authorList>
            <person name="Li Z."/>
            <person name="Yang C."/>
        </authorList>
    </citation>
    <scope>NUCLEOTIDE SEQUENCE</scope>
    <source>
        <strain evidence="2">Dzin_1.0</strain>
        <tissue evidence="2">Leaf</tissue>
    </source>
</reference>
<feature type="compositionally biased region" description="Acidic residues" evidence="1">
    <location>
        <begin position="50"/>
        <end position="64"/>
    </location>
</feature>
<reference evidence="2" key="2">
    <citation type="journal article" date="2022" name="Hortic Res">
        <title>The genome of Dioscorea zingiberensis sheds light on the biosynthesis, origin and evolution of the medicinally important diosgenin saponins.</title>
        <authorList>
            <person name="Li Y."/>
            <person name="Tan C."/>
            <person name="Li Z."/>
            <person name="Guo J."/>
            <person name="Li S."/>
            <person name="Chen X."/>
            <person name="Wang C."/>
            <person name="Dai X."/>
            <person name="Yang H."/>
            <person name="Song W."/>
            <person name="Hou L."/>
            <person name="Xu J."/>
            <person name="Tong Z."/>
            <person name="Xu A."/>
            <person name="Yuan X."/>
            <person name="Wang W."/>
            <person name="Yang Q."/>
            <person name="Chen L."/>
            <person name="Sun Z."/>
            <person name="Wang K."/>
            <person name="Pan B."/>
            <person name="Chen J."/>
            <person name="Bao Y."/>
            <person name="Liu F."/>
            <person name="Qi X."/>
            <person name="Gang D.R."/>
            <person name="Wen J."/>
            <person name="Li J."/>
        </authorList>
    </citation>
    <scope>NUCLEOTIDE SEQUENCE</scope>
    <source>
        <strain evidence="2">Dzin_1.0</strain>
    </source>
</reference>
<evidence type="ECO:0000313" key="2">
    <source>
        <dbReference type="EMBL" id="KAJ0962262.1"/>
    </source>
</evidence>
<dbReference type="AlphaFoldDB" id="A0A9D5BX25"/>
<feature type="compositionally biased region" description="Polar residues" evidence="1">
    <location>
        <begin position="626"/>
        <end position="637"/>
    </location>
</feature>
<keyword evidence="3" id="KW-1185">Reference proteome</keyword>
<feature type="region of interest" description="Disordered" evidence="1">
    <location>
        <begin position="504"/>
        <end position="552"/>
    </location>
</feature>
<protein>
    <recommendedName>
        <fullName evidence="4">Protein KAKU4</fullName>
    </recommendedName>
</protein>
<dbReference type="OrthoDB" id="786984at2759"/>
<dbReference type="EMBL" id="JAGGNH010000010">
    <property type="protein sequence ID" value="KAJ0962262.1"/>
    <property type="molecule type" value="Genomic_DNA"/>
</dbReference>
<dbReference type="Proteomes" id="UP001085076">
    <property type="component" value="Miscellaneous, Linkage group lg10"/>
</dbReference>
<comment type="caution">
    <text evidence="2">The sequence shown here is derived from an EMBL/GenBank/DDBJ whole genome shotgun (WGS) entry which is preliminary data.</text>
</comment>